<reference evidence="5" key="1">
    <citation type="submission" date="2020-03" db="EMBL/GenBank/DDBJ databases">
        <title>Draft Genome Sequence of Cylindrodendrum hubeiense.</title>
        <authorList>
            <person name="Buettner E."/>
            <person name="Kellner H."/>
        </authorList>
    </citation>
    <scope>NUCLEOTIDE SEQUENCE</scope>
    <source>
        <strain evidence="5">IHI 201604</strain>
    </source>
</reference>
<evidence type="ECO:0000256" key="1">
    <source>
        <dbReference type="ARBA" id="ARBA00004123"/>
    </source>
</evidence>
<feature type="region of interest" description="Disordered" evidence="3">
    <location>
        <begin position="92"/>
        <end position="126"/>
    </location>
</feature>
<sequence length="329" mass="36765">MNLGTAPHHSMDSYPDDSLERKKRRNRLSQQAFRRRQAESIRELRSLVDANQKPDNERIEALQRENSILRAQLIDVQNKMSRLLATVQTMSDSVSKTLDETASIGQDKEKSATEPQEPSFESLDTFSSPSCWLGVDETPAPEPMDNGTSADQSLVPMTVSLQDLDLSTVPNLGFPATGPLYEQIPKIWDFDYVVEAKMSDLIQGAPDLDVYVRVTDLVSAMSSLDDSESNQDKTLPAPDAASLFTTGKYARAAFRFLNMNRGPSFYKVEPALFGKYPELYDHTVDIMAVGIPLKPDTQLTLTPPKALDLPTAETYYSFIDFYLDSLDSF</sequence>
<dbReference type="InterPro" id="IPR004827">
    <property type="entry name" value="bZIP"/>
</dbReference>
<comment type="subcellular location">
    <subcellularLocation>
        <location evidence="1">Nucleus</location>
    </subcellularLocation>
</comment>
<evidence type="ECO:0000256" key="2">
    <source>
        <dbReference type="ARBA" id="ARBA00023242"/>
    </source>
</evidence>
<protein>
    <recommendedName>
        <fullName evidence="4">BZIP domain-containing protein</fullName>
    </recommendedName>
</protein>
<evidence type="ECO:0000256" key="3">
    <source>
        <dbReference type="SAM" id="MobiDB-lite"/>
    </source>
</evidence>
<dbReference type="PROSITE" id="PS00036">
    <property type="entry name" value="BZIP_BASIC"/>
    <property type="match status" value="1"/>
</dbReference>
<dbReference type="EMBL" id="JAANBB010000010">
    <property type="protein sequence ID" value="KAF7556696.1"/>
    <property type="molecule type" value="Genomic_DNA"/>
</dbReference>
<dbReference type="InterPro" id="IPR046347">
    <property type="entry name" value="bZIP_sf"/>
</dbReference>
<name>A0A9P5LMA4_9HYPO</name>
<dbReference type="PANTHER" id="PTHR40621">
    <property type="entry name" value="TRANSCRIPTION FACTOR KAPC-RELATED"/>
    <property type="match status" value="1"/>
</dbReference>
<dbReference type="Gene3D" id="1.20.5.170">
    <property type="match status" value="1"/>
</dbReference>
<proteinExistence type="predicted"/>
<evidence type="ECO:0000313" key="6">
    <source>
        <dbReference type="Proteomes" id="UP000722485"/>
    </source>
</evidence>
<dbReference type="InterPro" id="IPR050936">
    <property type="entry name" value="AP-1-like"/>
</dbReference>
<dbReference type="Proteomes" id="UP000722485">
    <property type="component" value="Unassembled WGS sequence"/>
</dbReference>
<dbReference type="GO" id="GO:0001228">
    <property type="term" value="F:DNA-binding transcription activator activity, RNA polymerase II-specific"/>
    <property type="evidence" value="ECO:0007669"/>
    <property type="project" value="TreeGrafter"/>
</dbReference>
<gene>
    <name evidence="5" type="ORF">G7Z17_g1192</name>
</gene>
<dbReference type="AlphaFoldDB" id="A0A9P5LMA4"/>
<keyword evidence="6" id="KW-1185">Reference proteome</keyword>
<dbReference type="GO" id="GO:0000976">
    <property type="term" value="F:transcription cis-regulatory region binding"/>
    <property type="evidence" value="ECO:0007669"/>
    <property type="project" value="InterPro"/>
</dbReference>
<comment type="caution">
    <text evidence="5">The sequence shown here is derived from an EMBL/GenBank/DDBJ whole genome shotgun (WGS) entry which is preliminary data.</text>
</comment>
<evidence type="ECO:0000259" key="4">
    <source>
        <dbReference type="PROSITE" id="PS00036"/>
    </source>
</evidence>
<evidence type="ECO:0000313" key="5">
    <source>
        <dbReference type="EMBL" id="KAF7556696.1"/>
    </source>
</evidence>
<dbReference type="PANTHER" id="PTHR40621:SF9">
    <property type="entry name" value="MEAB PROTEIN"/>
    <property type="match status" value="1"/>
</dbReference>
<dbReference type="GO" id="GO:0090575">
    <property type="term" value="C:RNA polymerase II transcription regulator complex"/>
    <property type="evidence" value="ECO:0007669"/>
    <property type="project" value="TreeGrafter"/>
</dbReference>
<organism evidence="5 6">
    <name type="scientific">Cylindrodendrum hubeiense</name>
    <dbReference type="NCBI Taxonomy" id="595255"/>
    <lineage>
        <taxon>Eukaryota</taxon>
        <taxon>Fungi</taxon>
        <taxon>Dikarya</taxon>
        <taxon>Ascomycota</taxon>
        <taxon>Pezizomycotina</taxon>
        <taxon>Sordariomycetes</taxon>
        <taxon>Hypocreomycetidae</taxon>
        <taxon>Hypocreales</taxon>
        <taxon>Nectriaceae</taxon>
        <taxon>Cylindrodendrum</taxon>
    </lineage>
</organism>
<dbReference type="OrthoDB" id="10261951at2759"/>
<feature type="domain" description="BZIP" evidence="4">
    <location>
        <begin position="21"/>
        <end position="36"/>
    </location>
</feature>
<dbReference type="SUPFAM" id="SSF57959">
    <property type="entry name" value="Leucine zipper domain"/>
    <property type="match status" value="1"/>
</dbReference>
<dbReference type="CDD" id="cd14688">
    <property type="entry name" value="bZIP_YAP"/>
    <property type="match status" value="1"/>
</dbReference>
<keyword evidence="2" id="KW-0539">Nucleus</keyword>
<feature type="region of interest" description="Disordered" evidence="3">
    <location>
        <begin position="1"/>
        <end position="37"/>
    </location>
</feature>
<accession>A0A9P5LMA4</accession>